<dbReference type="InterPro" id="IPR036641">
    <property type="entry name" value="HPT_dom_sf"/>
</dbReference>
<keyword evidence="8" id="KW-1133">Transmembrane helix</keyword>
<dbReference type="PROSITE" id="PS50110">
    <property type="entry name" value="RESPONSE_REGULATORY"/>
    <property type="match status" value="1"/>
</dbReference>
<evidence type="ECO:0000256" key="9">
    <source>
        <dbReference type="ARBA" id="ARBA00023012"/>
    </source>
</evidence>
<keyword evidence="2" id="KW-1003">Cell membrane</keyword>
<evidence type="ECO:0000256" key="10">
    <source>
        <dbReference type="ARBA" id="ARBA00023136"/>
    </source>
</evidence>
<sequence>PPAGPTCAPATATPQPARALPSASSATDAAAAQILVAEDNDINRRVIERQLELLGVNCVVAENGREALLHWRKGHYAVVLTDLHMPEMDGYELTARIRGEEPPGQHTPIVAVTANALRGEAQRCIDAGMDDFITKPVQVEELRRVLARWLPTRADGTPVPLRALSRAPAAAMDKAAPAVFDAQVLPGLIGNDAALIAEFLTDFQRSAHDTAQAIRDACAAADWRQAGDLAHRLKSSARSVGADWVERRWDGVTPESGLPAAARRARHALIADAAREAGALVVLFGHTADDVAEGDWMRARGSTLGGLREWSPSPAWPEGRGLMLLRPMLEERRQALRDLLRARGRDWIEDPGNEGFGRGAARRSLNAPAVKADRDPARAEPPVPSGKNDRVTASGSPNPLLLGEGFDGVIRLGQTVLCAAGHDRPPRPDRLTALEARLAAELPFTATLAGARIEATPGRVVVMREAGEFRRRASVQLRLNPDRPAVWDGRYEITASEDGWSVVPALGLLAGLSDADRALVARSPAAARGALPVLIRDGSDRPVLAWRAARVLNLGPRRLMLALGETTQEKDLTRTVHGETPPSDLF</sequence>
<dbReference type="GO" id="GO:0005524">
    <property type="term" value="F:ATP binding"/>
    <property type="evidence" value="ECO:0007669"/>
    <property type="project" value="UniProtKB-KW"/>
</dbReference>
<evidence type="ECO:0000313" key="14">
    <source>
        <dbReference type="EMBL" id="OYX29945.1"/>
    </source>
</evidence>
<keyword evidence="5" id="KW-0819">tRNA processing</keyword>
<organism evidence="14 15">
    <name type="scientific">Brevundimonas subvibrioides</name>
    <dbReference type="NCBI Taxonomy" id="74313"/>
    <lineage>
        <taxon>Bacteria</taxon>
        <taxon>Pseudomonadati</taxon>
        <taxon>Pseudomonadota</taxon>
        <taxon>Alphaproteobacteria</taxon>
        <taxon>Caulobacterales</taxon>
        <taxon>Caulobacteraceae</taxon>
        <taxon>Brevundimonas</taxon>
    </lineage>
</organism>
<evidence type="ECO:0000256" key="8">
    <source>
        <dbReference type="ARBA" id="ARBA00022989"/>
    </source>
</evidence>
<dbReference type="CDD" id="cd00088">
    <property type="entry name" value="HPT"/>
    <property type="match status" value="1"/>
</dbReference>
<dbReference type="AlphaFoldDB" id="A0A258FBQ1"/>
<dbReference type="GO" id="GO:0000160">
    <property type="term" value="P:phosphorelay signal transduction system"/>
    <property type="evidence" value="ECO:0007669"/>
    <property type="project" value="UniProtKB-KW"/>
</dbReference>
<keyword evidence="7" id="KW-0067">ATP-binding</keyword>
<dbReference type="Gene3D" id="3.40.50.2300">
    <property type="match status" value="1"/>
</dbReference>
<evidence type="ECO:0000256" key="5">
    <source>
        <dbReference type="ARBA" id="ARBA00022694"/>
    </source>
</evidence>
<keyword evidence="9" id="KW-0902">Two-component regulatory system</keyword>
<evidence type="ECO:0000256" key="2">
    <source>
        <dbReference type="ARBA" id="ARBA00022475"/>
    </source>
</evidence>
<dbReference type="SMART" id="SM00448">
    <property type="entry name" value="REC"/>
    <property type="match status" value="1"/>
</dbReference>
<dbReference type="Gene3D" id="1.20.120.160">
    <property type="entry name" value="HPT domain"/>
    <property type="match status" value="1"/>
</dbReference>
<evidence type="ECO:0000256" key="12">
    <source>
        <dbReference type="SAM" id="MobiDB-lite"/>
    </source>
</evidence>
<evidence type="ECO:0000259" key="13">
    <source>
        <dbReference type="PROSITE" id="PS50110"/>
    </source>
</evidence>
<dbReference type="InterPro" id="IPR011006">
    <property type="entry name" value="CheY-like_superfamily"/>
</dbReference>
<feature type="modified residue" description="4-aspartylphosphate" evidence="11">
    <location>
        <position position="82"/>
    </location>
</feature>
<dbReference type="Pfam" id="PF01171">
    <property type="entry name" value="ATP_bind_3"/>
    <property type="match status" value="1"/>
</dbReference>
<comment type="caution">
    <text evidence="14">The sequence shown here is derived from an EMBL/GenBank/DDBJ whole genome shotgun (WGS) entry which is preliminary data.</text>
</comment>
<dbReference type="Proteomes" id="UP000215595">
    <property type="component" value="Unassembled WGS sequence"/>
</dbReference>
<dbReference type="InterPro" id="IPR008207">
    <property type="entry name" value="Sig_transdc_His_kin_Hpt_dom"/>
</dbReference>
<reference evidence="14 15" key="1">
    <citation type="submission" date="2017-03" db="EMBL/GenBank/DDBJ databases">
        <title>Lifting the veil on microbial sulfur biogeochemistry in mining wastewaters.</title>
        <authorList>
            <person name="Kantor R.S."/>
            <person name="Colenbrander Nelson T."/>
            <person name="Marshall S."/>
            <person name="Bennett D."/>
            <person name="Apte S."/>
            <person name="Camacho D."/>
            <person name="Thomas B.C."/>
            <person name="Warren L.A."/>
            <person name="Banfield J.F."/>
        </authorList>
    </citation>
    <scope>NUCLEOTIDE SEQUENCE [LARGE SCALE GENOMIC DNA]</scope>
    <source>
        <strain evidence="14">32-69-9</strain>
    </source>
</reference>
<feature type="domain" description="Response regulatory" evidence="13">
    <location>
        <begin position="33"/>
        <end position="150"/>
    </location>
</feature>
<evidence type="ECO:0000256" key="3">
    <source>
        <dbReference type="ARBA" id="ARBA00022553"/>
    </source>
</evidence>
<evidence type="ECO:0000256" key="11">
    <source>
        <dbReference type="PROSITE-ProRule" id="PRU00169"/>
    </source>
</evidence>
<feature type="region of interest" description="Disordered" evidence="12">
    <location>
        <begin position="1"/>
        <end position="20"/>
    </location>
</feature>
<accession>A0A258FBQ1</accession>
<dbReference type="EMBL" id="NCEB01000053">
    <property type="protein sequence ID" value="OYX29945.1"/>
    <property type="molecule type" value="Genomic_DNA"/>
</dbReference>
<evidence type="ECO:0000313" key="15">
    <source>
        <dbReference type="Proteomes" id="UP000215595"/>
    </source>
</evidence>
<evidence type="ECO:0000256" key="6">
    <source>
        <dbReference type="ARBA" id="ARBA00022741"/>
    </source>
</evidence>
<evidence type="ECO:0000256" key="1">
    <source>
        <dbReference type="ARBA" id="ARBA00004651"/>
    </source>
</evidence>
<dbReference type="InterPro" id="IPR001789">
    <property type="entry name" value="Sig_transdc_resp-reg_receiver"/>
</dbReference>
<keyword evidence="10" id="KW-0472">Membrane</keyword>
<evidence type="ECO:0000256" key="7">
    <source>
        <dbReference type="ARBA" id="ARBA00022840"/>
    </source>
</evidence>
<dbReference type="GO" id="GO:0005886">
    <property type="term" value="C:plasma membrane"/>
    <property type="evidence" value="ECO:0007669"/>
    <property type="project" value="UniProtKB-SubCell"/>
</dbReference>
<dbReference type="GO" id="GO:0004672">
    <property type="term" value="F:protein kinase activity"/>
    <property type="evidence" value="ECO:0007669"/>
    <property type="project" value="UniProtKB-ARBA"/>
</dbReference>
<keyword evidence="6" id="KW-0547">Nucleotide-binding</keyword>
<dbReference type="Gene3D" id="1.10.10.1360">
    <property type="entry name" value="tRNA (Ile)-lysidine synthase"/>
    <property type="match status" value="1"/>
</dbReference>
<dbReference type="InterPro" id="IPR011063">
    <property type="entry name" value="TilS/TtcA_N"/>
</dbReference>
<proteinExistence type="predicted"/>
<evidence type="ECO:0000256" key="4">
    <source>
        <dbReference type="ARBA" id="ARBA00022692"/>
    </source>
</evidence>
<dbReference type="Pfam" id="PF00072">
    <property type="entry name" value="Response_reg"/>
    <property type="match status" value="1"/>
</dbReference>
<gene>
    <name evidence="14" type="ORF">B7Z01_15145</name>
</gene>
<comment type="subcellular location">
    <subcellularLocation>
        <location evidence="1">Cell membrane</location>
        <topology evidence="1">Multi-pass membrane protein</topology>
    </subcellularLocation>
</comment>
<keyword evidence="3 11" id="KW-0597">Phosphoprotein</keyword>
<feature type="region of interest" description="Disordered" evidence="12">
    <location>
        <begin position="351"/>
        <end position="396"/>
    </location>
</feature>
<dbReference type="SUPFAM" id="SSF52402">
    <property type="entry name" value="Adenine nucleotide alpha hydrolases-like"/>
    <property type="match status" value="1"/>
</dbReference>
<name>A0A258FBQ1_9CAUL</name>
<dbReference type="CDD" id="cd17546">
    <property type="entry name" value="REC_hyHK_CKI1_RcsC-like"/>
    <property type="match status" value="1"/>
</dbReference>
<dbReference type="SUPFAM" id="SSF52172">
    <property type="entry name" value="CheY-like"/>
    <property type="match status" value="1"/>
</dbReference>
<feature type="non-terminal residue" evidence="14">
    <location>
        <position position="1"/>
    </location>
</feature>
<keyword evidence="4" id="KW-0812">Transmembrane</keyword>
<dbReference type="GO" id="GO:0008033">
    <property type="term" value="P:tRNA processing"/>
    <property type="evidence" value="ECO:0007669"/>
    <property type="project" value="UniProtKB-KW"/>
</dbReference>
<dbReference type="PANTHER" id="PTHR45339:SF1">
    <property type="entry name" value="HYBRID SIGNAL TRANSDUCTION HISTIDINE KINASE J"/>
    <property type="match status" value="1"/>
</dbReference>
<dbReference type="SUPFAM" id="SSF47226">
    <property type="entry name" value="Histidine-containing phosphotransfer domain, HPT domain"/>
    <property type="match status" value="1"/>
</dbReference>
<dbReference type="PANTHER" id="PTHR45339">
    <property type="entry name" value="HYBRID SIGNAL TRANSDUCTION HISTIDINE KINASE J"/>
    <property type="match status" value="1"/>
</dbReference>
<protein>
    <recommendedName>
        <fullName evidence="13">Response regulatory domain-containing protein</fullName>
    </recommendedName>
</protein>